<evidence type="ECO:0008006" key="3">
    <source>
        <dbReference type="Google" id="ProtNLM"/>
    </source>
</evidence>
<dbReference type="RefSeq" id="WP_015431084.1">
    <property type="nucleotide sequence ID" value="NC_020514.1"/>
</dbReference>
<keyword evidence="2" id="KW-1185">Reference proteome</keyword>
<proteinExistence type="predicted"/>
<sequence length="96" mass="10909">MKVYEAELYQDLGVVHFVTIPEHRKKGYASLVADVMFKDVIRPLLARHSHTNAYVTATEKAVPLMQRTGIKPTNLVTQFYSDLSFKEKVVESINPS</sequence>
<dbReference type="PATRIC" id="fig|1129794.4.peg.3889"/>
<dbReference type="Proteomes" id="UP000011864">
    <property type="component" value="Chromosome"/>
</dbReference>
<dbReference type="AlphaFoldDB" id="M4RQS2"/>
<gene>
    <name evidence="1" type="ORF">C427_3905</name>
</gene>
<dbReference type="HOGENOM" id="CLU_2357183_0_0_6"/>
<dbReference type="EMBL" id="CP003837">
    <property type="protein sequence ID" value="AGH46010.1"/>
    <property type="molecule type" value="Genomic_DNA"/>
</dbReference>
<accession>M4RQS2</accession>
<evidence type="ECO:0000313" key="2">
    <source>
        <dbReference type="Proteomes" id="UP000011864"/>
    </source>
</evidence>
<reference evidence="1 2" key="1">
    <citation type="journal article" date="2013" name="Genome Announc.">
        <title>Complete Genome Sequence of Glaciecola psychrophila Strain 170T.</title>
        <authorList>
            <person name="Yin J."/>
            <person name="Chen J."/>
            <person name="Liu G."/>
            <person name="Yu Y."/>
            <person name="Song L."/>
            <person name="Wang X."/>
            <person name="Qu X."/>
        </authorList>
    </citation>
    <scope>NUCLEOTIDE SEQUENCE [LARGE SCALE GENOMIC DNA]</scope>
    <source>
        <strain evidence="1 2">170</strain>
    </source>
</reference>
<name>M4RQS2_9ALTE</name>
<dbReference type="KEGG" id="gps:C427_3905"/>
<protein>
    <recommendedName>
        <fullName evidence="3">N-acetyltransferase domain-containing protein</fullName>
    </recommendedName>
</protein>
<dbReference type="STRING" id="1129794.C427_3905"/>
<organism evidence="1 2">
    <name type="scientific">Paraglaciecola psychrophila 170</name>
    <dbReference type="NCBI Taxonomy" id="1129794"/>
    <lineage>
        <taxon>Bacteria</taxon>
        <taxon>Pseudomonadati</taxon>
        <taxon>Pseudomonadota</taxon>
        <taxon>Gammaproteobacteria</taxon>
        <taxon>Alteromonadales</taxon>
        <taxon>Alteromonadaceae</taxon>
        <taxon>Paraglaciecola</taxon>
    </lineage>
</organism>
<evidence type="ECO:0000313" key="1">
    <source>
        <dbReference type="EMBL" id="AGH46010.1"/>
    </source>
</evidence>